<feature type="transmembrane region" description="Helical" evidence="5">
    <location>
        <begin position="443"/>
        <end position="464"/>
    </location>
</feature>
<dbReference type="PANTHER" id="PTHR10846:SF8">
    <property type="entry name" value="INNER MEMBRANE PROTEIN YRBG"/>
    <property type="match status" value="1"/>
</dbReference>
<dbReference type="GO" id="GO:0005886">
    <property type="term" value="C:plasma membrane"/>
    <property type="evidence" value="ECO:0007669"/>
    <property type="project" value="TreeGrafter"/>
</dbReference>
<feature type="transmembrane region" description="Helical" evidence="5">
    <location>
        <begin position="20"/>
        <end position="38"/>
    </location>
</feature>
<feature type="transmembrane region" description="Helical" evidence="5">
    <location>
        <begin position="179"/>
        <end position="194"/>
    </location>
</feature>
<dbReference type="GO" id="GO:0005262">
    <property type="term" value="F:calcium channel activity"/>
    <property type="evidence" value="ECO:0007669"/>
    <property type="project" value="TreeGrafter"/>
</dbReference>
<evidence type="ECO:0000256" key="5">
    <source>
        <dbReference type="SAM" id="Phobius"/>
    </source>
</evidence>
<dbReference type="GO" id="GO:0006874">
    <property type="term" value="P:intracellular calcium ion homeostasis"/>
    <property type="evidence" value="ECO:0007669"/>
    <property type="project" value="TreeGrafter"/>
</dbReference>
<keyword evidence="8" id="KW-1185">Reference proteome</keyword>
<keyword evidence="2 5" id="KW-0812">Transmembrane</keyword>
<comment type="subcellular location">
    <subcellularLocation>
        <location evidence="1">Membrane</location>
        <topology evidence="1">Multi-pass membrane protein</topology>
    </subcellularLocation>
</comment>
<feature type="transmembrane region" description="Helical" evidence="5">
    <location>
        <begin position="302"/>
        <end position="323"/>
    </location>
</feature>
<evidence type="ECO:0000256" key="4">
    <source>
        <dbReference type="ARBA" id="ARBA00023136"/>
    </source>
</evidence>
<evidence type="ECO:0000256" key="1">
    <source>
        <dbReference type="ARBA" id="ARBA00004141"/>
    </source>
</evidence>
<dbReference type="RefSeq" id="WP_146506706.1">
    <property type="nucleotide sequence ID" value="NZ_SIHI01000001.1"/>
</dbReference>
<evidence type="ECO:0000256" key="3">
    <source>
        <dbReference type="ARBA" id="ARBA00022989"/>
    </source>
</evidence>
<feature type="transmembrane region" description="Helical" evidence="5">
    <location>
        <begin position="370"/>
        <end position="390"/>
    </location>
</feature>
<feature type="transmembrane region" description="Helical" evidence="5">
    <location>
        <begin position="200"/>
        <end position="218"/>
    </location>
</feature>
<protein>
    <submittedName>
        <fullName evidence="7">Putative calcium/sodium:proton antiporter</fullName>
    </submittedName>
</protein>
<dbReference type="AlphaFoldDB" id="A0A5C5X3C4"/>
<feature type="transmembrane region" description="Helical" evidence="5">
    <location>
        <begin position="132"/>
        <end position="158"/>
    </location>
</feature>
<evidence type="ECO:0000259" key="6">
    <source>
        <dbReference type="Pfam" id="PF01699"/>
    </source>
</evidence>
<feature type="transmembrane region" description="Helical" evidence="5">
    <location>
        <begin position="410"/>
        <end position="431"/>
    </location>
</feature>
<dbReference type="Gene3D" id="1.20.1420.30">
    <property type="entry name" value="NCX, central ion-binding region"/>
    <property type="match status" value="2"/>
</dbReference>
<dbReference type="InterPro" id="IPR044880">
    <property type="entry name" value="NCX_ion-bd_dom_sf"/>
</dbReference>
<proteinExistence type="predicted"/>
<evidence type="ECO:0000313" key="8">
    <source>
        <dbReference type="Proteomes" id="UP000317243"/>
    </source>
</evidence>
<accession>A0A5C5X3C4</accession>
<evidence type="ECO:0000256" key="2">
    <source>
        <dbReference type="ARBA" id="ARBA00022692"/>
    </source>
</evidence>
<organism evidence="7 8">
    <name type="scientific">Thalassoglobus neptunius</name>
    <dbReference type="NCBI Taxonomy" id="1938619"/>
    <lineage>
        <taxon>Bacteria</taxon>
        <taxon>Pseudomonadati</taxon>
        <taxon>Planctomycetota</taxon>
        <taxon>Planctomycetia</taxon>
        <taxon>Planctomycetales</taxon>
        <taxon>Planctomycetaceae</taxon>
        <taxon>Thalassoglobus</taxon>
    </lineage>
</organism>
<dbReference type="EMBL" id="SIHI01000001">
    <property type="protein sequence ID" value="TWT56791.1"/>
    <property type="molecule type" value="Genomic_DNA"/>
</dbReference>
<dbReference type="InterPro" id="IPR004481">
    <property type="entry name" value="K/Na/Ca-exchanger"/>
</dbReference>
<reference evidence="7 8" key="1">
    <citation type="submission" date="2019-02" db="EMBL/GenBank/DDBJ databases">
        <title>Deep-cultivation of Planctomycetes and their phenomic and genomic characterization uncovers novel biology.</title>
        <authorList>
            <person name="Wiegand S."/>
            <person name="Jogler M."/>
            <person name="Boedeker C."/>
            <person name="Pinto D."/>
            <person name="Vollmers J."/>
            <person name="Rivas-Marin E."/>
            <person name="Kohn T."/>
            <person name="Peeters S.H."/>
            <person name="Heuer A."/>
            <person name="Rast P."/>
            <person name="Oberbeckmann S."/>
            <person name="Bunk B."/>
            <person name="Jeske O."/>
            <person name="Meyerdierks A."/>
            <person name="Storesund J.E."/>
            <person name="Kallscheuer N."/>
            <person name="Luecker S."/>
            <person name="Lage O.M."/>
            <person name="Pohl T."/>
            <person name="Merkel B.J."/>
            <person name="Hornburger P."/>
            <person name="Mueller R.-W."/>
            <person name="Bruemmer F."/>
            <person name="Labrenz M."/>
            <person name="Spormann A.M."/>
            <person name="Op Den Camp H."/>
            <person name="Overmann J."/>
            <person name="Amann R."/>
            <person name="Jetten M.S.M."/>
            <person name="Mascher T."/>
            <person name="Medema M.H."/>
            <person name="Devos D.P."/>
            <person name="Kaster A.-K."/>
            <person name="Ovreas L."/>
            <person name="Rohde M."/>
            <person name="Galperin M.Y."/>
            <person name="Jogler C."/>
        </authorList>
    </citation>
    <scope>NUCLEOTIDE SEQUENCE [LARGE SCALE GENOMIC DNA]</scope>
    <source>
        <strain evidence="7 8">KOR42</strain>
    </source>
</reference>
<feature type="transmembrane region" description="Helical" evidence="5">
    <location>
        <begin position="102"/>
        <end position="120"/>
    </location>
</feature>
<gene>
    <name evidence="7" type="ORF">KOR42_01460</name>
</gene>
<keyword evidence="3 5" id="KW-1133">Transmembrane helix</keyword>
<feature type="transmembrane region" description="Helical" evidence="5">
    <location>
        <begin position="335"/>
        <end position="358"/>
    </location>
</feature>
<sequence>MLNENTHSESNDEEDGLDRVGLLVSSLIAMLCLIMWGVKASTGAYWAEIGLLISQVALISVVIWQACDPFADAAQWIGDRFQLPGSVRGATLDAVASSMPELFSGIFFVVVALAAVEGGIPEDRVAAGSEGYGSTIATCAGSAVYNMILIPAFCGLVIAFSRKSRPTIDVEDEVISRDGMWFVGCEMLLILFLFQNTMHWWMAIVFLCLYAVYIFQLYRDAGTYRKKVSAIRQYVAENGADVGVGDVMDAMAHAGWRVSRELVMTTLAEIRDDLANDGETDDDETESADIFFGLFSVSLNPLTVFLVLSLSTLVAAGACYFLVEVTLETAKLLSVPTFFVAVVLAAAASSVPDTFLAIGAARRGDDSGAVSNAFGSNIFDICVCLSIPLLVNSYLTEWQPVALLQDGRPIAGLVGLRILLVVLTVLTLAIMWHNRQLTFRKSLVLCGLYGVFLAYAVLGSLGVLF</sequence>
<dbReference type="InterPro" id="IPR004837">
    <property type="entry name" value="NaCa_Exmemb"/>
</dbReference>
<comment type="caution">
    <text evidence="7">The sequence shown here is derived from an EMBL/GenBank/DDBJ whole genome shotgun (WGS) entry which is preliminary data.</text>
</comment>
<dbReference type="PANTHER" id="PTHR10846">
    <property type="entry name" value="SODIUM/POTASSIUM/CALCIUM EXCHANGER"/>
    <property type="match status" value="1"/>
</dbReference>
<dbReference type="Pfam" id="PF01699">
    <property type="entry name" value="Na_Ca_ex"/>
    <property type="match status" value="2"/>
</dbReference>
<dbReference type="GO" id="GO:0008273">
    <property type="term" value="F:calcium, potassium:sodium antiporter activity"/>
    <property type="evidence" value="ECO:0007669"/>
    <property type="project" value="TreeGrafter"/>
</dbReference>
<feature type="domain" description="Sodium/calcium exchanger membrane region" evidence="6">
    <location>
        <begin position="305"/>
        <end position="457"/>
    </location>
</feature>
<dbReference type="Proteomes" id="UP000317243">
    <property type="component" value="Unassembled WGS sequence"/>
</dbReference>
<feature type="transmembrane region" description="Helical" evidence="5">
    <location>
        <begin position="44"/>
        <end position="64"/>
    </location>
</feature>
<keyword evidence="4 5" id="KW-0472">Membrane</keyword>
<dbReference type="OrthoDB" id="6146067at2"/>
<feature type="domain" description="Sodium/calcium exchanger membrane region" evidence="6">
    <location>
        <begin position="56"/>
        <end position="216"/>
    </location>
</feature>
<name>A0A5C5X3C4_9PLAN</name>
<evidence type="ECO:0000313" key="7">
    <source>
        <dbReference type="EMBL" id="TWT56791.1"/>
    </source>
</evidence>